<reference evidence="6 7" key="1">
    <citation type="journal article" date="2016" name="DNA Res.">
        <title>The draft genome of MD-2 pineapple using hybrid error correction of long reads.</title>
        <authorList>
            <person name="Redwan R.M."/>
            <person name="Saidin A."/>
            <person name="Kumar S.V."/>
        </authorList>
    </citation>
    <scope>NUCLEOTIDE SEQUENCE [LARGE SCALE GENOMIC DNA]</scope>
    <source>
        <strain evidence="7">cv. MD2</strain>
        <tissue evidence="6">Leaf</tissue>
    </source>
</reference>
<name>A0A199V6E3_ANACO</name>
<dbReference type="GO" id="GO:0046983">
    <property type="term" value="F:protein dimerization activity"/>
    <property type="evidence" value="ECO:0007669"/>
    <property type="project" value="InterPro"/>
</dbReference>
<protein>
    <submittedName>
        <fullName evidence="6">Transcription factor ILI6</fullName>
    </submittedName>
</protein>
<keyword evidence="4" id="KW-0804">Transcription</keyword>
<dbReference type="InterPro" id="IPR036638">
    <property type="entry name" value="HLH_DNA-bd_sf"/>
</dbReference>
<proteinExistence type="inferred from homology"/>
<comment type="similarity">
    <text evidence="1">Belongs to the bHLH protein family.</text>
</comment>
<dbReference type="InterPro" id="IPR044293">
    <property type="entry name" value="PRE"/>
</dbReference>
<keyword evidence="3" id="KW-0805">Transcription regulation</keyword>
<dbReference type="GO" id="GO:0006355">
    <property type="term" value="P:regulation of DNA-templated transcription"/>
    <property type="evidence" value="ECO:0007669"/>
    <property type="project" value="InterPro"/>
</dbReference>
<dbReference type="AlphaFoldDB" id="A0A199V6E3"/>
<dbReference type="PANTHER" id="PTHR46446">
    <property type="entry name" value="TRANSCRIPTION FACTOR PRE"/>
    <property type="match status" value="1"/>
</dbReference>
<sequence>MSSRRPRSPRSSTSRITEDQINNLLSTLQHLLPTSLVGNTNRVSAARLLHDICNYIRSLHEEADHLSERLAELLAATDASSAQADILKPSSTSNL</sequence>
<dbReference type="Gene3D" id="4.10.280.10">
    <property type="entry name" value="Helix-loop-helix DNA-binding domain"/>
    <property type="match status" value="1"/>
</dbReference>
<dbReference type="InterPro" id="IPR011598">
    <property type="entry name" value="bHLH_dom"/>
</dbReference>
<evidence type="ECO:0000256" key="3">
    <source>
        <dbReference type="ARBA" id="ARBA00023015"/>
    </source>
</evidence>
<dbReference type="GO" id="GO:0040008">
    <property type="term" value="P:regulation of growth"/>
    <property type="evidence" value="ECO:0007669"/>
    <property type="project" value="InterPro"/>
</dbReference>
<accession>A0A199V6E3</accession>
<dbReference type="Proteomes" id="UP000092600">
    <property type="component" value="Unassembled WGS sequence"/>
</dbReference>
<evidence type="ECO:0000256" key="2">
    <source>
        <dbReference type="ARBA" id="ARBA00022604"/>
    </source>
</evidence>
<comment type="caution">
    <text evidence="6">The sequence shown here is derived from an EMBL/GenBank/DDBJ whole genome shotgun (WGS) entry which is preliminary data.</text>
</comment>
<evidence type="ECO:0000256" key="1">
    <source>
        <dbReference type="ARBA" id="ARBA00005510"/>
    </source>
</evidence>
<evidence type="ECO:0000313" key="6">
    <source>
        <dbReference type="EMBL" id="OAY72415.1"/>
    </source>
</evidence>
<feature type="domain" description="BHLH" evidence="5">
    <location>
        <begin position="5"/>
        <end position="59"/>
    </location>
</feature>
<dbReference type="PROSITE" id="PS50888">
    <property type="entry name" value="BHLH"/>
    <property type="match status" value="1"/>
</dbReference>
<organism evidence="6 7">
    <name type="scientific">Ananas comosus</name>
    <name type="common">Pineapple</name>
    <name type="synonym">Ananas ananas</name>
    <dbReference type="NCBI Taxonomy" id="4615"/>
    <lineage>
        <taxon>Eukaryota</taxon>
        <taxon>Viridiplantae</taxon>
        <taxon>Streptophyta</taxon>
        <taxon>Embryophyta</taxon>
        <taxon>Tracheophyta</taxon>
        <taxon>Spermatophyta</taxon>
        <taxon>Magnoliopsida</taxon>
        <taxon>Liliopsida</taxon>
        <taxon>Poales</taxon>
        <taxon>Bromeliaceae</taxon>
        <taxon>Bromelioideae</taxon>
        <taxon>Ananas</taxon>
    </lineage>
</organism>
<evidence type="ECO:0000256" key="4">
    <source>
        <dbReference type="ARBA" id="ARBA00023163"/>
    </source>
</evidence>
<dbReference type="STRING" id="4615.A0A199V6E3"/>
<gene>
    <name evidence="6" type="ORF">ACMD2_03953</name>
</gene>
<dbReference type="EMBL" id="LSRQ01003110">
    <property type="protein sequence ID" value="OAY72415.1"/>
    <property type="molecule type" value="Genomic_DNA"/>
</dbReference>
<dbReference type="Pfam" id="PF23174">
    <property type="entry name" value="bHLH_ILI"/>
    <property type="match status" value="1"/>
</dbReference>
<keyword evidence="2" id="KW-0341">Growth regulation</keyword>
<dbReference type="PANTHER" id="PTHR46446:SF38">
    <property type="entry name" value="TRANSCRIPTION FACTOR ILI6"/>
    <property type="match status" value="1"/>
</dbReference>
<evidence type="ECO:0000259" key="5">
    <source>
        <dbReference type="PROSITE" id="PS50888"/>
    </source>
</evidence>
<dbReference type="SUPFAM" id="SSF47459">
    <property type="entry name" value="HLH, helix-loop-helix DNA-binding domain"/>
    <property type="match status" value="1"/>
</dbReference>
<dbReference type="Gramene" id="Aco001136.1.mrna1">
    <property type="protein sequence ID" value="Aco001136.1.mrna1"/>
    <property type="gene ID" value="Aco001136.1.path1"/>
</dbReference>
<evidence type="ECO:0000313" key="7">
    <source>
        <dbReference type="Proteomes" id="UP000092600"/>
    </source>
</evidence>